<evidence type="ECO:0000259" key="1">
    <source>
        <dbReference type="Pfam" id="PF03417"/>
    </source>
</evidence>
<feature type="domain" description="Peptidase C45 hydrolase" evidence="1">
    <location>
        <begin position="119"/>
        <end position="353"/>
    </location>
</feature>
<dbReference type="InterPro" id="IPR005079">
    <property type="entry name" value="Peptidase_C45_hydrolase"/>
</dbReference>
<reference evidence="2 3" key="1">
    <citation type="submission" date="2018-05" db="EMBL/GenBank/DDBJ databases">
        <title>Genomic Encyclopedia of Type Strains, Phase IV (KMG-IV): sequencing the most valuable type-strain genomes for metagenomic binning, comparative biology and taxonomic classification.</title>
        <authorList>
            <person name="Goeker M."/>
        </authorList>
    </citation>
    <scope>NUCLEOTIDE SEQUENCE [LARGE SCALE GENOMIC DNA]</scope>
    <source>
        <strain evidence="2 3">DSM 28556</strain>
    </source>
</reference>
<dbReference type="PANTHER" id="PTHR34180:SF1">
    <property type="entry name" value="BETA-ALANYL-DOPAMINE_CARCININE HYDROLASE"/>
    <property type="match status" value="1"/>
</dbReference>
<keyword evidence="2" id="KW-0808">Transferase</keyword>
<dbReference type="AlphaFoldDB" id="A0A2V3WF38"/>
<dbReference type="RefSeq" id="WP_110395063.1">
    <property type="nucleotide sequence ID" value="NZ_JBHUHB010000001.1"/>
</dbReference>
<dbReference type="Pfam" id="PF03417">
    <property type="entry name" value="AAT"/>
    <property type="match status" value="1"/>
</dbReference>
<dbReference type="EMBL" id="QJJQ01000005">
    <property type="protein sequence ID" value="PXW87469.1"/>
    <property type="molecule type" value="Genomic_DNA"/>
</dbReference>
<sequence>MIEKMILTGTSKEIGEQHGRLGKNQIIQSLETYEKLFRDYQFISWNEAREMALHYVKAIEKYDDQLLEEMEGVAKGAGVDIEDILALNARTEIALGSYGNRQFTDGCTAIATTSPISHDTIIGQNWDWKGAQTKSLLLLEVHRKNKPVITMMTEGGIIGKIGYNSAGLGLCFNALLTDRKSNEVPIHLALRGVLNSFTLSEAISKIKDGQTAASASLLIGKSEEDGSGMVINVEVSPFGIDYVGGDKGFLVHTNHIMSPVIKKHLLDMNEYCFEDSMLRYKRAQQLINIAIKKNEKIDHEVYKKWLSDTFNAPNSINHLCNPHAEEHRQMETVFSIIMNLTKRKTFLSIGKPADGQFIEI</sequence>
<keyword evidence="2" id="KW-0012">Acyltransferase</keyword>
<dbReference type="InterPro" id="IPR047801">
    <property type="entry name" value="Peptidase_C45"/>
</dbReference>
<proteinExistence type="predicted"/>
<gene>
    <name evidence="2" type="ORF">DFR56_105111</name>
</gene>
<dbReference type="InterPro" id="IPR047794">
    <property type="entry name" value="C45_proenzyme-like"/>
</dbReference>
<accession>A0A2V3WF38</accession>
<evidence type="ECO:0000313" key="2">
    <source>
        <dbReference type="EMBL" id="PXW87469.1"/>
    </source>
</evidence>
<dbReference type="PANTHER" id="PTHR34180">
    <property type="entry name" value="PEPTIDASE C45"/>
    <property type="match status" value="1"/>
</dbReference>
<comment type="caution">
    <text evidence="2">The sequence shown here is derived from an EMBL/GenBank/DDBJ whole genome shotgun (WGS) entry which is preliminary data.</text>
</comment>
<dbReference type="NCBIfam" id="NF040521">
    <property type="entry name" value="C45_proenzyme"/>
    <property type="match status" value="1"/>
</dbReference>
<dbReference type="Proteomes" id="UP000247978">
    <property type="component" value="Unassembled WGS sequence"/>
</dbReference>
<dbReference type="OrthoDB" id="8109453at2"/>
<dbReference type="GO" id="GO:0016746">
    <property type="term" value="F:acyltransferase activity"/>
    <property type="evidence" value="ECO:0007669"/>
    <property type="project" value="UniProtKB-KW"/>
</dbReference>
<dbReference type="Gene3D" id="1.10.10.2120">
    <property type="match status" value="1"/>
</dbReference>
<evidence type="ECO:0000313" key="3">
    <source>
        <dbReference type="Proteomes" id="UP000247978"/>
    </source>
</evidence>
<dbReference type="Gene3D" id="3.60.60.10">
    <property type="entry name" value="Penicillin V Acylase, Chain A"/>
    <property type="match status" value="1"/>
</dbReference>
<organism evidence="2 3">
    <name type="scientific">Pseudogracilibacillus auburnensis</name>
    <dbReference type="NCBI Taxonomy" id="1494959"/>
    <lineage>
        <taxon>Bacteria</taxon>
        <taxon>Bacillati</taxon>
        <taxon>Bacillota</taxon>
        <taxon>Bacilli</taxon>
        <taxon>Bacillales</taxon>
        <taxon>Bacillaceae</taxon>
        <taxon>Pseudogracilibacillus</taxon>
    </lineage>
</organism>
<name>A0A2V3WF38_9BACI</name>
<protein>
    <submittedName>
        <fullName evidence="2">Isopenicillin-N N-acyltransferase-like protein</fullName>
    </submittedName>
</protein>
<keyword evidence="3" id="KW-1185">Reference proteome</keyword>